<proteinExistence type="predicted"/>
<accession>A0A9K3GJ44</accession>
<dbReference type="AlphaFoldDB" id="A0A9K3GJ44"/>
<dbReference type="EMBL" id="BDIP01001363">
    <property type="protein sequence ID" value="GIQ84240.1"/>
    <property type="molecule type" value="Genomic_DNA"/>
</dbReference>
<organism evidence="1 2">
    <name type="scientific">Kipferlia bialata</name>
    <dbReference type="NCBI Taxonomy" id="797122"/>
    <lineage>
        <taxon>Eukaryota</taxon>
        <taxon>Metamonada</taxon>
        <taxon>Carpediemonas-like organisms</taxon>
        <taxon>Kipferlia</taxon>
    </lineage>
</organism>
<sequence length="381" mass="41571">MRAFPRNVHPDDREKVEQAIKDCATGVSPTYIMVQRRMMFPTKEYHMFRVTASAVRWGQDGLPTLLGGVSERVSDNLIPGTKTGRLEGKHDAVTDTTTTEVTMPLPPYRRHKSPLMTLDTATRPDDDPADVLDGVGIGRRKAWLGYLLPHRGTLPGYKQISLPPDMATPGSLRSLFDSALTDTAFNAETFDAITGGFGFGWLILHAFYQNITRCPSMSPKMVIALTLSLTAPSGPTFKMETPLLPHSLSRLAGHPSTFPSLGVVSGSCVSTPGCGSSMALRYHRGTGLKTVLSRHMSPFYTPIASGTVTPYTKTEYQDQSVTAMHRSYCRHPVLDPSSPVYAASQAHPPLMCLLSVLAAACRITDHPGISESHVQEKERFG</sequence>
<comment type="caution">
    <text evidence="1">The sequence shown here is derived from an EMBL/GenBank/DDBJ whole genome shotgun (WGS) entry which is preliminary data.</text>
</comment>
<protein>
    <submittedName>
        <fullName evidence="1">Uncharacterized protein</fullName>
    </submittedName>
</protein>
<name>A0A9K3GJ44_9EUKA</name>
<keyword evidence="2" id="KW-1185">Reference proteome</keyword>
<evidence type="ECO:0000313" key="2">
    <source>
        <dbReference type="Proteomes" id="UP000265618"/>
    </source>
</evidence>
<reference evidence="1 2" key="1">
    <citation type="journal article" date="2018" name="PLoS ONE">
        <title>The draft genome of Kipferlia bialata reveals reductive genome evolution in fornicate parasites.</title>
        <authorList>
            <person name="Tanifuji G."/>
            <person name="Takabayashi S."/>
            <person name="Kume K."/>
            <person name="Takagi M."/>
            <person name="Nakayama T."/>
            <person name="Kamikawa R."/>
            <person name="Inagaki Y."/>
            <person name="Hashimoto T."/>
        </authorList>
    </citation>
    <scope>NUCLEOTIDE SEQUENCE [LARGE SCALE GENOMIC DNA]</scope>
    <source>
        <strain evidence="1">NY0173</strain>
    </source>
</reference>
<dbReference type="Gene3D" id="3.30.450.20">
    <property type="entry name" value="PAS domain"/>
    <property type="match status" value="1"/>
</dbReference>
<gene>
    <name evidence="1" type="ORF">KIPB_005693</name>
</gene>
<dbReference type="Proteomes" id="UP000265618">
    <property type="component" value="Unassembled WGS sequence"/>
</dbReference>
<evidence type="ECO:0000313" key="1">
    <source>
        <dbReference type="EMBL" id="GIQ84240.1"/>
    </source>
</evidence>